<dbReference type="Proteomes" id="UP001178507">
    <property type="component" value="Unassembled WGS sequence"/>
</dbReference>
<keyword evidence="3" id="KW-1185">Reference proteome</keyword>
<reference evidence="2" key="1">
    <citation type="submission" date="2023-08" db="EMBL/GenBank/DDBJ databases">
        <authorList>
            <person name="Chen Y."/>
            <person name="Shah S."/>
            <person name="Dougan E. K."/>
            <person name="Thang M."/>
            <person name="Chan C."/>
        </authorList>
    </citation>
    <scope>NUCLEOTIDE SEQUENCE</scope>
</reference>
<name>A0AA36JB48_9DINO</name>
<dbReference type="EMBL" id="CAUJNA010003431">
    <property type="protein sequence ID" value="CAJ1401829.1"/>
    <property type="molecule type" value="Genomic_DNA"/>
</dbReference>
<sequence length="436" mass="48245">MEPVETRRGRWRSKRAAEDSQPVPGRSVCVVGGGPSGLACCKRLCDAGLRVTLVQESRGLGGKLCTKFVNGKEDPTLHFDMGVQLLRPAGPLADQLKEIVEPWPKAGRYKRISCAGDWSRWYVSSTQDLPVDNLVVGVPSMSAIGRHLADQCPNLQVHIDRTAHVEGRKYATGQWVVNWSRQEANLGQLRYRPELAEKVEEVERGEFDAVVLAFEANKILRGCKSGYKMVQPSITPSLRQRLDKRTKTSQCWNLMVAFDQELPMPWDAAMVDGHGALAWVAVDSSKPSRAKVPQCFMVFSTNEWAAWKQWSKKEVERVLLNDFLAFLKEVLGSWPPAPCFVLSGRWGNNTEAVITGVPPSGDFPARALGHFEGPGAPIWDREERMGATGDWARGFSVNDAYSAGLEMADAMLDDLQGKLAGGRSEERVLVLEVSLI</sequence>
<dbReference type="PANTHER" id="PTHR16128">
    <property type="entry name" value="FAD/NAD(P)-BINDING OXIDOREDUCTASE FAMILY PROTEIN"/>
    <property type="match status" value="1"/>
</dbReference>
<gene>
    <name evidence="2" type="ORF">EVOR1521_LOCUS24897</name>
</gene>
<organism evidence="2 3">
    <name type="scientific">Effrenium voratum</name>
    <dbReference type="NCBI Taxonomy" id="2562239"/>
    <lineage>
        <taxon>Eukaryota</taxon>
        <taxon>Sar</taxon>
        <taxon>Alveolata</taxon>
        <taxon>Dinophyceae</taxon>
        <taxon>Suessiales</taxon>
        <taxon>Symbiodiniaceae</taxon>
        <taxon>Effrenium</taxon>
    </lineage>
</organism>
<feature type="region of interest" description="Disordered" evidence="1">
    <location>
        <begin position="1"/>
        <end position="25"/>
    </location>
</feature>
<accession>A0AA36JB48</accession>
<evidence type="ECO:0000313" key="3">
    <source>
        <dbReference type="Proteomes" id="UP001178507"/>
    </source>
</evidence>
<dbReference type="InterPro" id="IPR036188">
    <property type="entry name" value="FAD/NAD-bd_sf"/>
</dbReference>
<dbReference type="AlphaFoldDB" id="A0AA36JB48"/>
<dbReference type="SUPFAM" id="SSF51905">
    <property type="entry name" value="FAD/NAD(P)-binding domain"/>
    <property type="match status" value="1"/>
</dbReference>
<dbReference type="PANTHER" id="PTHR16128:SF5">
    <property type="entry name" value="FAD_NAD(P)-BINDING OXIDOREDUCTASE FAMILY PROTEIN"/>
    <property type="match status" value="1"/>
</dbReference>
<protein>
    <recommendedName>
        <fullName evidence="4">Amine oxidase domain-containing protein</fullName>
    </recommendedName>
</protein>
<comment type="caution">
    <text evidence="2">The sequence shown here is derived from an EMBL/GenBank/DDBJ whole genome shotgun (WGS) entry which is preliminary data.</text>
</comment>
<dbReference type="Gene3D" id="3.90.660.10">
    <property type="match status" value="1"/>
</dbReference>
<proteinExistence type="predicted"/>
<dbReference type="Gene3D" id="3.50.50.60">
    <property type="entry name" value="FAD/NAD(P)-binding domain"/>
    <property type="match status" value="1"/>
</dbReference>
<evidence type="ECO:0008006" key="4">
    <source>
        <dbReference type="Google" id="ProtNLM"/>
    </source>
</evidence>
<evidence type="ECO:0000256" key="1">
    <source>
        <dbReference type="SAM" id="MobiDB-lite"/>
    </source>
</evidence>
<dbReference type="Pfam" id="PF13450">
    <property type="entry name" value="NAD_binding_8"/>
    <property type="match status" value="1"/>
</dbReference>
<evidence type="ECO:0000313" key="2">
    <source>
        <dbReference type="EMBL" id="CAJ1401829.1"/>
    </source>
</evidence>